<keyword evidence="11" id="KW-1278">Translocase</keyword>
<keyword evidence="8 18" id="KW-0479">Metal-binding</keyword>
<dbReference type="PROSITE" id="PS50857">
    <property type="entry name" value="COX2_CUA"/>
    <property type="match status" value="1"/>
</dbReference>
<dbReference type="PANTHER" id="PTHR22888">
    <property type="entry name" value="CYTOCHROME C OXIDASE, SUBUNIT II"/>
    <property type="match status" value="1"/>
</dbReference>
<feature type="transmembrane region" description="Helical" evidence="19">
    <location>
        <begin position="63"/>
        <end position="87"/>
    </location>
</feature>
<dbReference type="InterPro" id="IPR045187">
    <property type="entry name" value="CcO_II"/>
</dbReference>
<evidence type="ECO:0000259" key="21">
    <source>
        <dbReference type="PROSITE" id="PS50999"/>
    </source>
</evidence>
<comment type="function">
    <text evidence="18">Component of the cytochrome c oxidase, the last enzyme in the mitochondrial electron transport chain which drives oxidative phosphorylation. The respiratory chain contains 3 multisubunit complexes succinate dehydrogenase (complex II, CII), ubiquinol-cytochrome c oxidoreductase (cytochrome b-c1 complex, complex III, CIII) and cytochrome c oxidase (complex IV, CIV), that cooperate to transfer electrons derived from NADH and succinate to molecular oxygen, creating an electrochemical gradient over the inner membrane that drives transmembrane transport and the ATP synthase. Cytochrome c oxidase is the component of the respiratory chain that catalyzes the reduction of oxygen to water. Electrons originating from reduced cytochrome c in the intermembrane space (IMS) are transferred via the dinuclear copper A center (CU(A)) of subunit 2 and heme A of subunit 1 to the active site in subunit 1, a binuclear center (BNC) formed by heme A3 and copper B (CU(B)). The BNC reduces molecular oxygen to 2 water molecules using 4 electrons from cytochrome c in the IMS and 4 protons from the mitochondrial matrix.</text>
</comment>
<evidence type="ECO:0000256" key="18">
    <source>
        <dbReference type="RuleBase" id="RU000457"/>
    </source>
</evidence>
<keyword evidence="13 19" id="KW-1133">Transmembrane helix</keyword>
<dbReference type="InterPro" id="IPR001505">
    <property type="entry name" value="Copper_CuA"/>
</dbReference>
<evidence type="ECO:0000256" key="7">
    <source>
        <dbReference type="ARBA" id="ARBA00022692"/>
    </source>
</evidence>
<dbReference type="InterPro" id="IPR008972">
    <property type="entry name" value="Cupredoxin"/>
</dbReference>
<keyword evidence="5 18" id="KW-0813">Transport</keyword>
<keyword evidence="16 18" id="KW-0472">Membrane</keyword>
<sequence length="223" mass="26014">MNSWMSLSFMNSTSPTMEQLIFFHDNLMFTSTLIMTMIMILMMKSLTNKLMSKNIKENNNMEMIWTVMPSLLLIYIALPSIQLLYLMDETNIPSMTIKIIGHQWYWSYEYSDFNKIEFDSYLMPYTMGNFRILDVDNKTVIPMKMQIRSLISSDDVIHAWTIPSIGVKIDAMPGRLNQTNFIVKQPGIFFGQCSEICGTNHSFMPISMESISLKMFNKWTMSF</sequence>
<comment type="subcellular location">
    <subcellularLocation>
        <location evidence="1 18">Mitochondrion inner membrane</location>
        <topology evidence="1 18">Multi-pass membrane protein</topology>
    </subcellularLocation>
</comment>
<keyword evidence="12 18" id="KW-0249">Electron transport</keyword>
<organism evidence="22">
    <name type="scientific">Pseudoneureclipsis achim</name>
    <dbReference type="NCBI Taxonomy" id="623285"/>
    <lineage>
        <taxon>Eukaryota</taxon>
        <taxon>Metazoa</taxon>
        <taxon>Ecdysozoa</taxon>
        <taxon>Arthropoda</taxon>
        <taxon>Hexapoda</taxon>
        <taxon>Insecta</taxon>
        <taxon>Pterygota</taxon>
        <taxon>Neoptera</taxon>
        <taxon>Endopterygota</taxon>
        <taxon>Trichoptera</taxon>
        <taxon>Annulipalpia</taxon>
        <taxon>Psychomyioidea</taxon>
        <taxon>Polycentropodidae</taxon>
        <taxon>Pseudoneurclipsinae</taxon>
        <taxon>Pseudoneureclipsis</taxon>
    </lineage>
</organism>
<dbReference type="Gene3D" id="1.10.287.90">
    <property type="match status" value="1"/>
</dbReference>
<dbReference type="Gene3D" id="2.60.40.420">
    <property type="entry name" value="Cupredoxins - blue copper proteins"/>
    <property type="match status" value="1"/>
</dbReference>
<evidence type="ECO:0000256" key="19">
    <source>
        <dbReference type="SAM" id="Phobius"/>
    </source>
</evidence>
<dbReference type="NCBIfam" id="TIGR02866">
    <property type="entry name" value="CoxB"/>
    <property type="match status" value="1"/>
</dbReference>
<reference evidence="22" key="1">
    <citation type="submission" date="2021-11" db="EMBL/GenBank/DDBJ databases">
        <authorList>
            <person name="Ge X.-Y."/>
            <person name="Peng L."/>
            <person name="Sun C.-H."/>
            <person name="Wang B.-X."/>
        </authorList>
    </citation>
    <scope>NUCLEOTIDE SEQUENCE</scope>
</reference>
<comment type="cofactor">
    <cofactor evidence="18">
        <name>Cu cation</name>
        <dbReference type="ChEBI" id="CHEBI:23378"/>
    </cofactor>
    <text evidence="18">Binds a copper A center.</text>
</comment>
<feature type="transmembrane region" description="Helical" evidence="19">
    <location>
        <begin position="20"/>
        <end position="42"/>
    </location>
</feature>
<dbReference type="SUPFAM" id="SSF81464">
    <property type="entry name" value="Cytochrome c oxidase subunit II-like, transmembrane region"/>
    <property type="match status" value="1"/>
</dbReference>
<keyword evidence="15 18" id="KW-0496">Mitochondrion</keyword>
<dbReference type="PANTHER" id="PTHR22888:SF9">
    <property type="entry name" value="CYTOCHROME C OXIDASE SUBUNIT 2"/>
    <property type="match status" value="1"/>
</dbReference>
<evidence type="ECO:0000256" key="10">
    <source>
        <dbReference type="ARBA" id="ARBA00022842"/>
    </source>
</evidence>
<protein>
    <recommendedName>
        <fullName evidence="4 18">Cytochrome c oxidase subunit 2</fullName>
    </recommendedName>
</protein>
<feature type="domain" description="Cytochrome oxidase subunit II transmembrane region profile" evidence="21">
    <location>
        <begin position="1"/>
        <end position="91"/>
    </location>
</feature>
<evidence type="ECO:0000256" key="3">
    <source>
        <dbReference type="ARBA" id="ARBA00011164"/>
    </source>
</evidence>
<dbReference type="GO" id="GO:0005507">
    <property type="term" value="F:copper ion binding"/>
    <property type="evidence" value="ECO:0007669"/>
    <property type="project" value="InterPro"/>
</dbReference>
<reference evidence="22" key="2">
    <citation type="journal article" date="2022" name="Syst. Entomol.">
        <title>Massive gene rearrangements of mitochondrial genomes and implications for the phylogeny of Trichoptera (Insecta).</title>
        <authorList>
            <person name="Ge X."/>
            <person name="Peng L."/>
            <person name="Vogler A.P."/>
            <person name="Morse J.C."/>
            <person name="Yang L."/>
            <person name="Sun C."/>
            <person name="Wang B."/>
        </authorList>
    </citation>
    <scope>NUCLEOTIDE SEQUENCE</scope>
</reference>
<feature type="domain" description="Cytochrome oxidase subunit II copper A binding" evidence="20">
    <location>
        <begin position="92"/>
        <end position="222"/>
    </location>
</feature>
<dbReference type="InterPro" id="IPR011759">
    <property type="entry name" value="Cyt_c_oxidase_su2_TM_dom"/>
</dbReference>
<dbReference type="InterPro" id="IPR036257">
    <property type="entry name" value="Cyt_c_oxidase_su2_TM_sf"/>
</dbReference>
<dbReference type="GO" id="GO:0016491">
    <property type="term" value="F:oxidoreductase activity"/>
    <property type="evidence" value="ECO:0007669"/>
    <property type="project" value="InterPro"/>
</dbReference>
<name>A0A9E8LQI5_9NEOP</name>
<dbReference type="PROSITE" id="PS50999">
    <property type="entry name" value="COX2_TM"/>
    <property type="match status" value="1"/>
</dbReference>
<evidence type="ECO:0000256" key="14">
    <source>
        <dbReference type="ARBA" id="ARBA00023008"/>
    </source>
</evidence>
<dbReference type="InterPro" id="IPR034210">
    <property type="entry name" value="CcO_II_C"/>
</dbReference>
<dbReference type="InterPro" id="IPR014222">
    <property type="entry name" value="Cyt_c_oxidase_su2"/>
</dbReference>
<keyword evidence="10" id="KW-0460">Magnesium</keyword>
<dbReference type="PRINTS" id="PR01166">
    <property type="entry name" value="CYCOXIDASEII"/>
</dbReference>
<evidence type="ECO:0000256" key="17">
    <source>
        <dbReference type="ARBA" id="ARBA00049512"/>
    </source>
</evidence>
<dbReference type="CTD" id="4513"/>
<comment type="similarity">
    <text evidence="2 18">Belongs to the cytochrome c oxidase subunit 2 family.</text>
</comment>
<evidence type="ECO:0000256" key="4">
    <source>
        <dbReference type="ARBA" id="ARBA00015946"/>
    </source>
</evidence>
<geneLocation type="mitochondrion" evidence="22"/>
<dbReference type="Pfam" id="PF02790">
    <property type="entry name" value="COX2_TM"/>
    <property type="match status" value="1"/>
</dbReference>
<comment type="catalytic activity">
    <reaction evidence="17">
        <text>4 Fe(II)-[cytochrome c] + O2 + 8 H(+)(in) = 4 Fe(III)-[cytochrome c] + 2 H2O + 4 H(+)(out)</text>
        <dbReference type="Rhea" id="RHEA:11436"/>
        <dbReference type="Rhea" id="RHEA-COMP:10350"/>
        <dbReference type="Rhea" id="RHEA-COMP:14399"/>
        <dbReference type="ChEBI" id="CHEBI:15377"/>
        <dbReference type="ChEBI" id="CHEBI:15378"/>
        <dbReference type="ChEBI" id="CHEBI:15379"/>
        <dbReference type="ChEBI" id="CHEBI:29033"/>
        <dbReference type="ChEBI" id="CHEBI:29034"/>
        <dbReference type="EC" id="7.1.1.9"/>
    </reaction>
    <physiologicalReaction direction="left-to-right" evidence="17">
        <dbReference type="Rhea" id="RHEA:11437"/>
    </physiologicalReaction>
</comment>
<evidence type="ECO:0000256" key="5">
    <source>
        <dbReference type="ARBA" id="ARBA00022448"/>
    </source>
</evidence>
<dbReference type="PROSITE" id="PS00078">
    <property type="entry name" value="COX2"/>
    <property type="match status" value="1"/>
</dbReference>
<evidence type="ECO:0000256" key="11">
    <source>
        <dbReference type="ARBA" id="ARBA00022967"/>
    </source>
</evidence>
<dbReference type="GeneID" id="77426368"/>
<evidence type="ECO:0000259" key="20">
    <source>
        <dbReference type="PROSITE" id="PS50857"/>
    </source>
</evidence>
<evidence type="ECO:0000256" key="8">
    <source>
        <dbReference type="ARBA" id="ARBA00022723"/>
    </source>
</evidence>
<keyword evidence="7 18" id="KW-0812">Transmembrane</keyword>
<evidence type="ECO:0000256" key="1">
    <source>
        <dbReference type="ARBA" id="ARBA00004448"/>
    </source>
</evidence>
<evidence type="ECO:0000313" key="22">
    <source>
        <dbReference type="EMBL" id="UZZ44275.1"/>
    </source>
</evidence>
<evidence type="ECO:0000256" key="15">
    <source>
        <dbReference type="ARBA" id="ARBA00023128"/>
    </source>
</evidence>
<accession>A0A9E8LQI5</accession>
<evidence type="ECO:0000256" key="9">
    <source>
        <dbReference type="ARBA" id="ARBA00022792"/>
    </source>
</evidence>
<evidence type="ECO:0000256" key="2">
    <source>
        <dbReference type="ARBA" id="ARBA00007866"/>
    </source>
</evidence>
<dbReference type="InterPro" id="IPR002429">
    <property type="entry name" value="CcO_II-like_C"/>
</dbReference>
<dbReference type="Pfam" id="PF00116">
    <property type="entry name" value="COX2"/>
    <property type="match status" value="1"/>
</dbReference>
<dbReference type="RefSeq" id="YP_010586474.1">
    <property type="nucleotide sequence ID" value="NC_069278.1"/>
</dbReference>
<evidence type="ECO:0000256" key="13">
    <source>
        <dbReference type="ARBA" id="ARBA00022989"/>
    </source>
</evidence>
<dbReference type="SUPFAM" id="SSF49503">
    <property type="entry name" value="Cupredoxins"/>
    <property type="match status" value="1"/>
</dbReference>
<keyword evidence="9 18" id="KW-0999">Mitochondrion inner membrane</keyword>
<keyword evidence="14 18" id="KW-0186">Copper</keyword>
<dbReference type="FunFam" id="2.60.40.420:FF:000001">
    <property type="entry name" value="Cytochrome c oxidase subunit 2"/>
    <property type="match status" value="1"/>
</dbReference>
<proteinExistence type="inferred from homology"/>
<dbReference type="EMBL" id="OL678042">
    <property type="protein sequence ID" value="UZZ44275.1"/>
    <property type="molecule type" value="Genomic_DNA"/>
</dbReference>
<dbReference type="GO" id="GO:0005743">
    <property type="term" value="C:mitochondrial inner membrane"/>
    <property type="evidence" value="ECO:0007669"/>
    <property type="project" value="UniProtKB-SubCell"/>
</dbReference>
<comment type="subunit">
    <text evidence="3">Component of the cytochrome c oxidase (complex IV, CIV), a multisubunit enzyme composed of a catalytic core of 3 subunits and several supernumerary subunits. The complex exists as a monomer or a dimer and forms supercomplexes (SCs) in the inner mitochondrial membrane with ubiquinol-cytochrome c oxidoreductase (cytochrome b-c1 complex, complex III, CIII).</text>
</comment>
<dbReference type="GO" id="GO:0004129">
    <property type="term" value="F:cytochrome-c oxidase activity"/>
    <property type="evidence" value="ECO:0007669"/>
    <property type="project" value="UniProtKB-EC"/>
</dbReference>
<dbReference type="AlphaFoldDB" id="A0A9E8LQI5"/>
<evidence type="ECO:0000256" key="6">
    <source>
        <dbReference type="ARBA" id="ARBA00022660"/>
    </source>
</evidence>
<evidence type="ECO:0000256" key="12">
    <source>
        <dbReference type="ARBA" id="ARBA00022982"/>
    </source>
</evidence>
<dbReference type="CDD" id="cd13912">
    <property type="entry name" value="CcO_II_C"/>
    <property type="match status" value="1"/>
</dbReference>
<dbReference type="GO" id="GO:0042773">
    <property type="term" value="P:ATP synthesis coupled electron transport"/>
    <property type="evidence" value="ECO:0007669"/>
    <property type="project" value="TreeGrafter"/>
</dbReference>
<evidence type="ECO:0000256" key="16">
    <source>
        <dbReference type="ARBA" id="ARBA00023136"/>
    </source>
</evidence>
<keyword evidence="6 18" id="KW-0679">Respiratory chain</keyword>
<gene>
    <name evidence="22" type="primary">COX2</name>
</gene>